<dbReference type="RefSeq" id="WP_353648194.1">
    <property type="nucleotide sequence ID" value="NZ_CP159218.1"/>
</dbReference>
<dbReference type="AlphaFoldDB" id="A0AAU8DKS9"/>
<organism evidence="1">
    <name type="scientific">Nakamurella sp. A5-74</name>
    <dbReference type="NCBI Taxonomy" id="3158264"/>
    <lineage>
        <taxon>Bacteria</taxon>
        <taxon>Bacillati</taxon>
        <taxon>Actinomycetota</taxon>
        <taxon>Actinomycetes</taxon>
        <taxon>Nakamurellales</taxon>
        <taxon>Nakamurellaceae</taxon>
        <taxon>Nakamurella</taxon>
    </lineage>
</organism>
<dbReference type="EMBL" id="CP159218">
    <property type="protein sequence ID" value="XCG62579.1"/>
    <property type="molecule type" value="Genomic_DNA"/>
</dbReference>
<protein>
    <submittedName>
        <fullName evidence="1">Uncharacterized protein</fullName>
    </submittedName>
</protein>
<reference evidence="1" key="1">
    <citation type="submission" date="2024-05" db="EMBL/GenBank/DDBJ databases">
        <authorList>
            <person name="Cai S.Y."/>
            <person name="Jin L.M."/>
            <person name="Li H.R."/>
        </authorList>
    </citation>
    <scope>NUCLEOTIDE SEQUENCE</scope>
    <source>
        <strain evidence="1">A5-74</strain>
    </source>
</reference>
<proteinExistence type="predicted"/>
<accession>A0AAU8DKS9</accession>
<name>A0AAU8DKS9_9ACTN</name>
<gene>
    <name evidence="1" type="ORF">ABLG96_15240</name>
</gene>
<sequence length="50" mass="5592">MAEHPRSRTDAPLTFNHEQRASLLATLLGGLWGMRFHRKIDKFAAGSDAI</sequence>
<evidence type="ECO:0000313" key="1">
    <source>
        <dbReference type="EMBL" id="XCG62579.1"/>
    </source>
</evidence>